<dbReference type="Pfam" id="PF24175">
    <property type="entry name" value="SU10_adaptor"/>
    <property type="match status" value="1"/>
</dbReference>
<reference evidence="1" key="1">
    <citation type="submission" date="2020-05" db="EMBL/GenBank/DDBJ databases">
        <authorList>
            <person name="Chiriac C."/>
            <person name="Salcher M."/>
            <person name="Ghai R."/>
            <person name="Kavagutti S V."/>
        </authorList>
    </citation>
    <scope>NUCLEOTIDE SEQUENCE</scope>
</reference>
<protein>
    <submittedName>
        <fullName evidence="1">Uncharacterized protein</fullName>
    </submittedName>
</protein>
<sequence>MALPTFLSLVNDVLVRLREPTVSSVSENTVSNLVGKFVNDAKREAADAYDWDAFNTAVTVATIANQYDGYSITGAGVRCKIMDVINTSRQYVLAPMDHASLDIQAFGTLNPQKTTPFNYIFGGVDSNGDAMVKFWPIPDAVYNIRFSMVVPENDMVNDADTTKLPKEPIVLNALARALVERGEDGGLTSSECYALAKKSLGDLIALELSRSPENDAWVPN</sequence>
<proteinExistence type="predicted"/>
<accession>A0A6J7WHP4</accession>
<evidence type="ECO:0000313" key="1">
    <source>
        <dbReference type="EMBL" id="CAB5194466.1"/>
    </source>
</evidence>
<name>A0A6J7WHP4_9CAUD</name>
<gene>
    <name evidence="1" type="ORF">UFOVP176_10</name>
</gene>
<organism evidence="1">
    <name type="scientific">uncultured Caudovirales phage</name>
    <dbReference type="NCBI Taxonomy" id="2100421"/>
    <lineage>
        <taxon>Viruses</taxon>
        <taxon>Duplodnaviria</taxon>
        <taxon>Heunggongvirae</taxon>
        <taxon>Uroviricota</taxon>
        <taxon>Caudoviricetes</taxon>
        <taxon>Peduoviridae</taxon>
        <taxon>Maltschvirus</taxon>
        <taxon>Maltschvirus maltsch</taxon>
    </lineage>
</organism>
<dbReference type="EMBL" id="LR798224">
    <property type="protein sequence ID" value="CAB5194466.1"/>
    <property type="molecule type" value="Genomic_DNA"/>
</dbReference>
<dbReference type="InterPro" id="IPR056209">
    <property type="entry name" value="SU10_adaptor"/>
</dbReference>